<feature type="region of interest" description="Disordered" evidence="1">
    <location>
        <begin position="1"/>
        <end position="76"/>
    </location>
</feature>
<name>E9HHH5_DAPPU</name>
<gene>
    <name evidence="2" type="ORF">DAPPUDRAFT_259600</name>
</gene>
<evidence type="ECO:0000313" key="2">
    <source>
        <dbReference type="EMBL" id="EFX68779.1"/>
    </source>
</evidence>
<dbReference type="OrthoDB" id="118234at2759"/>
<proteinExistence type="predicted"/>
<dbReference type="HOGENOM" id="CLU_1416454_0_0_1"/>
<evidence type="ECO:0000256" key="1">
    <source>
        <dbReference type="SAM" id="MobiDB-lite"/>
    </source>
</evidence>
<protein>
    <submittedName>
        <fullName evidence="2">Uncharacterized protein</fullName>
    </submittedName>
</protein>
<accession>E9HHH5</accession>
<organism evidence="2 3">
    <name type="scientific">Daphnia pulex</name>
    <name type="common">Water flea</name>
    <dbReference type="NCBI Taxonomy" id="6669"/>
    <lineage>
        <taxon>Eukaryota</taxon>
        <taxon>Metazoa</taxon>
        <taxon>Ecdysozoa</taxon>
        <taxon>Arthropoda</taxon>
        <taxon>Crustacea</taxon>
        <taxon>Branchiopoda</taxon>
        <taxon>Diplostraca</taxon>
        <taxon>Cladocera</taxon>
        <taxon>Anomopoda</taxon>
        <taxon>Daphniidae</taxon>
        <taxon>Daphnia</taxon>
    </lineage>
</organism>
<dbReference type="InParanoid" id="E9HHH5"/>
<dbReference type="PhylomeDB" id="E9HHH5"/>
<dbReference type="EMBL" id="GL732648">
    <property type="protein sequence ID" value="EFX68779.1"/>
    <property type="molecule type" value="Genomic_DNA"/>
</dbReference>
<sequence>MMIDLLARHQAKQKSNPKLRDKAVQSAVRPEIQPIEGEDLHVGHRWAFSPDKSTAHEDQSDEASSSNNSSVTPRPKLWQRQAFNTDGSGVSSPHPYPLTQFLKVRNLFDAEVFTGPGLATGTILVANLPLELARARIGYWNWLPILVANLPLELARARIGYWNWLPILVDNHPSHSMMMTHGSGGSTHHPPR</sequence>
<reference evidence="2 3" key="1">
    <citation type="journal article" date="2011" name="Science">
        <title>The ecoresponsive genome of Daphnia pulex.</title>
        <authorList>
            <person name="Colbourne J.K."/>
            <person name="Pfrender M.E."/>
            <person name="Gilbert D."/>
            <person name="Thomas W.K."/>
            <person name="Tucker A."/>
            <person name="Oakley T.H."/>
            <person name="Tokishita S."/>
            <person name="Aerts A."/>
            <person name="Arnold G.J."/>
            <person name="Basu M.K."/>
            <person name="Bauer D.J."/>
            <person name="Caceres C.E."/>
            <person name="Carmel L."/>
            <person name="Casola C."/>
            <person name="Choi J.H."/>
            <person name="Detter J.C."/>
            <person name="Dong Q."/>
            <person name="Dusheyko S."/>
            <person name="Eads B.D."/>
            <person name="Frohlich T."/>
            <person name="Geiler-Samerotte K.A."/>
            <person name="Gerlach D."/>
            <person name="Hatcher P."/>
            <person name="Jogdeo S."/>
            <person name="Krijgsveld J."/>
            <person name="Kriventseva E.V."/>
            <person name="Kultz D."/>
            <person name="Laforsch C."/>
            <person name="Lindquist E."/>
            <person name="Lopez J."/>
            <person name="Manak J.R."/>
            <person name="Muller J."/>
            <person name="Pangilinan J."/>
            <person name="Patwardhan R.P."/>
            <person name="Pitluck S."/>
            <person name="Pritham E.J."/>
            <person name="Rechtsteiner A."/>
            <person name="Rho M."/>
            <person name="Rogozin I.B."/>
            <person name="Sakarya O."/>
            <person name="Salamov A."/>
            <person name="Schaack S."/>
            <person name="Shapiro H."/>
            <person name="Shiga Y."/>
            <person name="Skalitzky C."/>
            <person name="Smith Z."/>
            <person name="Souvorov A."/>
            <person name="Sung W."/>
            <person name="Tang Z."/>
            <person name="Tsuchiya D."/>
            <person name="Tu H."/>
            <person name="Vos H."/>
            <person name="Wang M."/>
            <person name="Wolf Y.I."/>
            <person name="Yamagata H."/>
            <person name="Yamada T."/>
            <person name="Ye Y."/>
            <person name="Shaw J.R."/>
            <person name="Andrews J."/>
            <person name="Crease T.J."/>
            <person name="Tang H."/>
            <person name="Lucas S.M."/>
            <person name="Robertson H.M."/>
            <person name="Bork P."/>
            <person name="Koonin E.V."/>
            <person name="Zdobnov E.M."/>
            <person name="Grigoriev I.V."/>
            <person name="Lynch M."/>
            <person name="Boore J.L."/>
        </authorList>
    </citation>
    <scope>NUCLEOTIDE SEQUENCE [LARGE SCALE GENOMIC DNA]</scope>
</reference>
<dbReference type="KEGG" id="dpx:DAPPUDRAFT_259600"/>
<evidence type="ECO:0000313" key="3">
    <source>
        <dbReference type="Proteomes" id="UP000000305"/>
    </source>
</evidence>
<keyword evidence="3" id="KW-1185">Reference proteome</keyword>
<dbReference type="AlphaFoldDB" id="E9HHH5"/>
<dbReference type="Proteomes" id="UP000000305">
    <property type="component" value="Unassembled WGS sequence"/>
</dbReference>